<dbReference type="Proteomes" id="UP000216840">
    <property type="component" value="Unassembled WGS sequence"/>
</dbReference>
<organism evidence="2 3">
    <name type="scientific">Winogradskyella aurantia</name>
    <dbReference type="NCBI Taxonomy" id="1915063"/>
    <lineage>
        <taxon>Bacteria</taxon>
        <taxon>Pseudomonadati</taxon>
        <taxon>Bacteroidota</taxon>
        <taxon>Flavobacteriia</taxon>
        <taxon>Flavobacteriales</taxon>
        <taxon>Flavobacteriaceae</taxon>
        <taxon>Winogradskyella</taxon>
    </lineage>
</organism>
<evidence type="ECO:0000313" key="2">
    <source>
        <dbReference type="EMBL" id="OZV67708.1"/>
    </source>
</evidence>
<dbReference type="OrthoDB" id="1424215at2"/>
<dbReference type="RefSeq" id="WP_094969001.1">
    <property type="nucleotide sequence ID" value="NZ_NGJN01000006.1"/>
</dbReference>
<dbReference type="Gene3D" id="3.10.50.40">
    <property type="match status" value="1"/>
</dbReference>
<accession>A0A265UR03</accession>
<reference evidence="2 3" key="1">
    <citation type="submission" date="2017-05" db="EMBL/GenBank/DDBJ databases">
        <title>The draft genome sequence of Idiomarina salinarum WNB302.</title>
        <authorList>
            <person name="Sun Y."/>
            <person name="Chen B."/>
            <person name="Du Z."/>
        </authorList>
    </citation>
    <scope>NUCLEOTIDE SEQUENCE [LARGE SCALE GENOMIC DNA]</scope>
    <source>
        <strain evidence="2 3">WNB302</strain>
    </source>
</reference>
<dbReference type="GO" id="GO:0003755">
    <property type="term" value="F:peptidyl-prolyl cis-trans isomerase activity"/>
    <property type="evidence" value="ECO:0007669"/>
    <property type="project" value="InterPro"/>
</dbReference>
<proteinExistence type="predicted"/>
<dbReference type="PROSITE" id="PS51257">
    <property type="entry name" value="PROKAR_LIPOPROTEIN"/>
    <property type="match status" value="1"/>
</dbReference>
<dbReference type="SUPFAM" id="SSF54534">
    <property type="entry name" value="FKBP-like"/>
    <property type="match status" value="1"/>
</dbReference>
<name>A0A265UR03_9FLAO</name>
<protein>
    <recommendedName>
        <fullName evidence="4">Peptidylprolyl isomerase</fullName>
    </recommendedName>
</protein>
<evidence type="ECO:0000256" key="1">
    <source>
        <dbReference type="SAM" id="SignalP"/>
    </source>
</evidence>
<feature type="signal peptide" evidence="1">
    <location>
        <begin position="1"/>
        <end position="19"/>
    </location>
</feature>
<dbReference type="InterPro" id="IPR046357">
    <property type="entry name" value="PPIase_dom_sf"/>
</dbReference>
<comment type="caution">
    <text evidence="2">The sequence shown here is derived from an EMBL/GenBank/DDBJ whole genome shotgun (WGS) entry which is preliminary data.</text>
</comment>
<dbReference type="EMBL" id="NGJN01000006">
    <property type="protein sequence ID" value="OZV67708.1"/>
    <property type="molecule type" value="Genomic_DNA"/>
</dbReference>
<evidence type="ECO:0000313" key="3">
    <source>
        <dbReference type="Proteomes" id="UP000216840"/>
    </source>
</evidence>
<dbReference type="AlphaFoldDB" id="A0A265UR03"/>
<keyword evidence="1" id="KW-0732">Signal</keyword>
<evidence type="ECO:0008006" key="4">
    <source>
        <dbReference type="Google" id="ProtNLM"/>
    </source>
</evidence>
<sequence>MKVIKFSGLILLLIGLLMACEEEDPRTVDFVERDRTEQQAADKDSILQYLSTHYYNSGFFQQGTNYTYEDIEIAELPVDENGNYLDLPDPANNTLLLNAVETYTSVFRDTEYEYYILRINQGGGESPQFTDAIRYRFEGTVIESQIVFQSISSPDILDLQSDGFSTLGAIRGWQLVIPSFQTSEDFTTGIDGVVNFNNYGLGVMFLPSGLAYFSGALPDLPQYSNLIFKFELLQYQEVDHESDGLPSYVEDLDANLSVIDDDTDGDGIANYIDGNDDGDSVLTFNELLPTQYIVDTTIGETEPELASNEYELNRTTVNGIITINTVTAVDSNDDGLPDYLDPEIEINYNEGQ</sequence>
<gene>
    <name evidence="2" type="ORF">CA834_12260</name>
</gene>
<keyword evidence="3" id="KW-1185">Reference proteome</keyword>
<feature type="chain" id="PRO_5012537563" description="Peptidylprolyl isomerase" evidence="1">
    <location>
        <begin position="20"/>
        <end position="352"/>
    </location>
</feature>